<dbReference type="EMBL" id="FUWO01000017">
    <property type="protein sequence ID" value="SJZ76597.1"/>
    <property type="molecule type" value="Genomic_DNA"/>
</dbReference>
<feature type="transmembrane region" description="Helical" evidence="6">
    <location>
        <begin position="12"/>
        <end position="36"/>
    </location>
</feature>
<feature type="domain" description="Major facilitator superfamily (MFS) profile" evidence="7">
    <location>
        <begin position="11"/>
        <end position="410"/>
    </location>
</feature>
<keyword evidence="4 6" id="KW-1133">Transmembrane helix</keyword>
<evidence type="ECO:0000256" key="4">
    <source>
        <dbReference type="ARBA" id="ARBA00022989"/>
    </source>
</evidence>
<dbReference type="Proteomes" id="UP000189941">
    <property type="component" value="Unassembled WGS sequence"/>
</dbReference>
<dbReference type="GO" id="GO:0005886">
    <property type="term" value="C:plasma membrane"/>
    <property type="evidence" value="ECO:0007669"/>
    <property type="project" value="UniProtKB-SubCell"/>
</dbReference>
<accession>A0A1T4NC32</accession>
<feature type="transmembrane region" description="Helical" evidence="6">
    <location>
        <begin position="319"/>
        <end position="341"/>
    </location>
</feature>
<feature type="transmembrane region" description="Helical" evidence="6">
    <location>
        <begin position="82"/>
        <end position="100"/>
    </location>
</feature>
<dbReference type="SUPFAM" id="SSF103473">
    <property type="entry name" value="MFS general substrate transporter"/>
    <property type="match status" value="1"/>
</dbReference>
<dbReference type="Pfam" id="PF11700">
    <property type="entry name" value="ATG22"/>
    <property type="match status" value="2"/>
</dbReference>
<dbReference type="STRING" id="1121925.SAMN02746011_01707"/>
<keyword evidence="3 6" id="KW-0812">Transmembrane</keyword>
<comment type="subcellular location">
    <subcellularLocation>
        <location evidence="1">Cell membrane</location>
        <topology evidence="1">Multi-pass membrane protein</topology>
    </subcellularLocation>
</comment>
<proteinExistence type="predicted"/>
<dbReference type="Gene3D" id="1.20.1250.20">
    <property type="entry name" value="MFS general substrate transporter like domains"/>
    <property type="match status" value="1"/>
</dbReference>
<evidence type="ECO:0000259" key="7">
    <source>
        <dbReference type="PROSITE" id="PS50850"/>
    </source>
</evidence>
<evidence type="ECO:0000256" key="5">
    <source>
        <dbReference type="ARBA" id="ARBA00023136"/>
    </source>
</evidence>
<feature type="transmembrane region" description="Helical" evidence="6">
    <location>
        <begin position="264"/>
        <end position="283"/>
    </location>
</feature>
<dbReference type="InterPro" id="IPR020846">
    <property type="entry name" value="MFS_dom"/>
</dbReference>
<feature type="transmembrane region" description="Helical" evidence="6">
    <location>
        <begin position="176"/>
        <end position="196"/>
    </location>
</feature>
<dbReference type="InterPro" id="IPR050495">
    <property type="entry name" value="ATG22/LtaA_families"/>
</dbReference>
<dbReference type="PANTHER" id="PTHR23519">
    <property type="entry name" value="AUTOPHAGY-RELATED PROTEIN 22"/>
    <property type="match status" value="1"/>
</dbReference>
<dbReference type="InterPro" id="IPR036259">
    <property type="entry name" value="MFS_trans_sf"/>
</dbReference>
<evidence type="ECO:0000256" key="1">
    <source>
        <dbReference type="ARBA" id="ARBA00004651"/>
    </source>
</evidence>
<evidence type="ECO:0000256" key="2">
    <source>
        <dbReference type="ARBA" id="ARBA00022448"/>
    </source>
</evidence>
<keyword evidence="5 6" id="KW-0472">Membrane</keyword>
<feature type="transmembrane region" description="Helical" evidence="6">
    <location>
        <begin position="232"/>
        <end position="252"/>
    </location>
</feature>
<evidence type="ECO:0000313" key="9">
    <source>
        <dbReference type="Proteomes" id="UP000189941"/>
    </source>
</evidence>
<feature type="transmembrane region" description="Helical" evidence="6">
    <location>
        <begin position="384"/>
        <end position="404"/>
    </location>
</feature>
<organism evidence="8 9">
    <name type="scientific">Globicatella sulfidifaciens DSM 15739</name>
    <dbReference type="NCBI Taxonomy" id="1121925"/>
    <lineage>
        <taxon>Bacteria</taxon>
        <taxon>Bacillati</taxon>
        <taxon>Bacillota</taxon>
        <taxon>Bacilli</taxon>
        <taxon>Lactobacillales</taxon>
        <taxon>Aerococcaceae</taxon>
        <taxon>Globicatella</taxon>
    </lineage>
</organism>
<reference evidence="9" key="1">
    <citation type="submission" date="2017-02" db="EMBL/GenBank/DDBJ databases">
        <authorList>
            <person name="Varghese N."/>
            <person name="Submissions S."/>
        </authorList>
    </citation>
    <scope>NUCLEOTIDE SEQUENCE [LARGE SCALE GENOMIC DNA]</scope>
    <source>
        <strain evidence="9">DSM 15739</strain>
    </source>
</reference>
<feature type="transmembrane region" description="Helical" evidence="6">
    <location>
        <begin position="295"/>
        <end position="313"/>
    </location>
</feature>
<dbReference type="AlphaFoldDB" id="A0A1T4NC32"/>
<feature type="transmembrane region" description="Helical" evidence="6">
    <location>
        <begin position="106"/>
        <end position="124"/>
    </location>
</feature>
<evidence type="ECO:0000256" key="3">
    <source>
        <dbReference type="ARBA" id="ARBA00022692"/>
    </source>
</evidence>
<dbReference type="OrthoDB" id="9768783at2"/>
<feature type="transmembrane region" description="Helical" evidence="6">
    <location>
        <begin position="48"/>
        <end position="70"/>
    </location>
</feature>
<dbReference type="PANTHER" id="PTHR23519:SF1">
    <property type="entry name" value="AUTOPHAGY-RELATED PROTEIN 22"/>
    <property type="match status" value="1"/>
</dbReference>
<dbReference type="GO" id="GO:0022857">
    <property type="term" value="F:transmembrane transporter activity"/>
    <property type="evidence" value="ECO:0007669"/>
    <property type="project" value="InterPro"/>
</dbReference>
<evidence type="ECO:0000313" key="8">
    <source>
        <dbReference type="EMBL" id="SJZ76597.1"/>
    </source>
</evidence>
<protein>
    <submittedName>
        <fullName evidence="8">MFS transporter, UMF1 family</fullName>
    </submittedName>
</protein>
<evidence type="ECO:0000256" key="6">
    <source>
        <dbReference type="SAM" id="Phobius"/>
    </source>
</evidence>
<feature type="transmembrane region" description="Helical" evidence="6">
    <location>
        <begin position="353"/>
        <end position="378"/>
    </location>
</feature>
<name>A0A1T4NC32_9LACT</name>
<keyword evidence="2" id="KW-0813">Transport</keyword>
<feature type="transmembrane region" description="Helical" evidence="6">
    <location>
        <begin position="145"/>
        <end position="164"/>
    </location>
</feature>
<sequence length="410" mass="45966">MKDLTKLEKNWILYDVGNSAFTLLATTIIPIVFNTLAENKGLSEDVYFSYWGYAVTISTIIVGILGPILGAKSDSHGHRKRWFTIMLVFGSIGCVLMPFFQHWLSFLIAYVLSKVFYNSSLVFYDSMLTDVTTPERMDRVSSHGYAWGYVGSTIPFVISIAIIFSKDMIGISTFHATIAAFVINALWWFIFSIPLIKTYEQKHINTENNANQVFQQLWATLQQIIKDRKISLFLLSFFFYIDGVYTIINMATAYGTSLGLDSTGLILALLVTQLVAFPAALYFSKISHQYKTETLIKICIIAYGLIALYAIQLDQLYEFWILAIAVGMFQGAIQALSRSYFAKIIPNEKSGEYFGIFDICGKGASIFGTLIVSLITTFTGNQQYAVASLTILFIAGFIILNLSLKETVVK</sequence>
<dbReference type="RefSeq" id="WP_078756404.1">
    <property type="nucleotide sequence ID" value="NZ_FUWO01000017.1"/>
</dbReference>
<dbReference type="PROSITE" id="PS50850">
    <property type="entry name" value="MFS"/>
    <property type="match status" value="1"/>
</dbReference>
<keyword evidence="9" id="KW-1185">Reference proteome</keyword>
<gene>
    <name evidence="8" type="ORF">SAMN02746011_01707</name>
</gene>
<dbReference type="InterPro" id="IPR024671">
    <property type="entry name" value="Atg22-like"/>
</dbReference>